<dbReference type="PANTHER" id="PTHR34959:SF4">
    <property type="entry name" value="PROTEIN LAZY 1"/>
    <property type="match status" value="1"/>
</dbReference>
<gene>
    <name evidence="3" type="ORF">D5086_0000105610</name>
</gene>
<dbReference type="EMBL" id="RCHU01000306">
    <property type="protein sequence ID" value="TKS07911.1"/>
    <property type="molecule type" value="Genomic_DNA"/>
</dbReference>
<dbReference type="GO" id="GO:2000012">
    <property type="term" value="P:regulation of auxin polar transport"/>
    <property type="evidence" value="ECO:0007669"/>
    <property type="project" value="InterPro"/>
</dbReference>
<proteinExistence type="predicted"/>
<dbReference type="STRING" id="43335.A0A4U5QD25"/>
<protein>
    <recommendedName>
        <fullName evidence="4">Protein LAZY 1-like</fullName>
    </recommendedName>
</protein>
<dbReference type="InterPro" id="IPR038928">
    <property type="entry name" value="LAZY1"/>
</dbReference>
<dbReference type="PANTHER" id="PTHR34959">
    <property type="entry name" value="PROTEIN LAZY 1"/>
    <property type="match status" value="1"/>
</dbReference>
<comment type="caution">
    <text evidence="3">The sequence shown here is derived from an EMBL/GenBank/DDBJ whole genome shotgun (WGS) entry which is preliminary data.</text>
</comment>
<feature type="coiled-coil region" evidence="1">
    <location>
        <begin position="145"/>
        <end position="172"/>
    </location>
</feature>
<dbReference type="AlphaFoldDB" id="A0A4U5QD25"/>
<evidence type="ECO:0000256" key="1">
    <source>
        <dbReference type="SAM" id="Coils"/>
    </source>
</evidence>
<organism evidence="3">
    <name type="scientific">Populus alba</name>
    <name type="common">White poplar</name>
    <dbReference type="NCBI Taxonomy" id="43335"/>
    <lineage>
        <taxon>Eukaryota</taxon>
        <taxon>Viridiplantae</taxon>
        <taxon>Streptophyta</taxon>
        <taxon>Embryophyta</taxon>
        <taxon>Tracheophyta</taxon>
        <taxon>Spermatophyta</taxon>
        <taxon>Magnoliopsida</taxon>
        <taxon>eudicotyledons</taxon>
        <taxon>Gunneridae</taxon>
        <taxon>Pentapetalae</taxon>
        <taxon>rosids</taxon>
        <taxon>fabids</taxon>
        <taxon>Malpighiales</taxon>
        <taxon>Salicaceae</taxon>
        <taxon>Saliceae</taxon>
        <taxon>Populus</taxon>
    </lineage>
</organism>
<feature type="compositionally biased region" description="Basic and acidic residues" evidence="2">
    <location>
        <begin position="27"/>
        <end position="43"/>
    </location>
</feature>
<name>A0A4U5QD25_POPAL</name>
<evidence type="ECO:0000313" key="3">
    <source>
        <dbReference type="EMBL" id="TKS07911.1"/>
    </source>
</evidence>
<feature type="region of interest" description="Disordered" evidence="2">
    <location>
        <begin position="285"/>
        <end position="304"/>
    </location>
</feature>
<accession>A0A4U5QD25</accession>
<evidence type="ECO:0000256" key="2">
    <source>
        <dbReference type="SAM" id="MobiDB-lite"/>
    </source>
</evidence>
<sequence>MPESCWRFQFNYGDKPVWNGKENSQFVEREGGGSEAGKGNRDDDNVDNNNNGNYCTCLSAQSPIDDHVSYTGPSFDSRYGPGLLKQPNEECENTFSENEGVDENNGDETSIISSDLFHGFLTIGTLGSEPITSEPATPTFPMSLESITEENIEVTENELKIMNNELEKFLEAEAEEEGCNESLARSSYVSTITLSGMQMETTDAEDYGKTVACPLQGYLFGSSVELPETGVGVKKEKVSLGEMFRMTKVTDEIPSEKEVKGEMQAKKAHKSAKYLIKKILRMFRTTSGNPTPSTSDETSNSVSTKKTLNKVLKVLHRKVHPENPLAEREFTKSHKDKTMNTLNDGGYNAELTHQVKAKRKFLPGYKSREGVQCHKNSLKLPQHDHICSNSSANREYWIKTDADYLVLEL</sequence>
<evidence type="ECO:0008006" key="4">
    <source>
        <dbReference type="Google" id="ProtNLM"/>
    </source>
</evidence>
<feature type="region of interest" description="Disordered" evidence="2">
    <location>
        <begin position="19"/>
        <end position="47"/>
    </location>
</feature>
<keyword evidence="1" id="KW-0175">Coiled coil</keyword>
<reference evidence="3" key="1">
    <citation type="submission" date="2018-10" db="EMBL/GenBank/DDBJ databases">
        <title>Population genomic analysis revealed the cold adaptation of white poplar.</title>
        <authorList>
            <person name="Liu Y.-J."/>
        </authorList>
    </citation>
    <scope>NUCLEOTIDE SEQUENCE [LARGE SCALE GENOMIC DNA]</scope>
    <source>
        <strain evidence="3">PAL-ZL1</strain>
    </source>
</reference>
<feature type="compositionally biased region" description="Polar residues" evidence="2">
    <location>
        <begin position="285"/>
        <end position="303"/>
    </location>
</feature>
<dbReference type="GO" id="GO:0009630">
    <property type="term" value="P:gravitropism"/>
    <property type="evidence" value="ECO:0007669"/>
    <property type="project" value="InterPro"/>
</dbReference>